<dbReference type="STRING" id="4577.A0A1D6KEK3"/>
<name>A0A1D6KEK3_MAIZE</name>
<dbReference type="SUPFAM" id="SSF48239">
    <property type="entry name" value="Terpenoid cyclases/Protein prenyltransferases"/>
    <property type="match status" value="2"/>
</dbReference>
<feature type="domain" description="Squalene cyclase N-terminal" evidence="1">
    <location>
        <begin position="125"/>
        <end position="203"/>
    </location>
</feature>
<dbReference type="GO" id="GO:0005811">
    <property type="term" value="C:lipid droplet"/>
    <property type="evidence" value="ECO:0007669"/>
    <property type="project" value="InterPro"/>
</dbReference>
<dbReference type="PANTHER" id="PTHR11764:SF89">
    <property type="entry name" value="TERPENE CYCLASE_MUTASE FAMILY MEMBER"/>
    <property type="match status" value="1"/>
</dbReference>
<reference evidence="2" key="1">
    <citation type="submission" date="2015-12" db="EMBL/GenBank/DDBJ databases">
        <title>Update maize B73 reference genome by single molecule sequencing technologies.</title>
        <authorList>
            <consortium name="Maize Genome Sequencing Project"/>
            <person name="Ware D."/>
        </authorList>
    </citation>
    <scope>NUCLEOTIDE SEQUENCE [LARGE SCALE GENOMIC DNA]</scope>
    <source>
        <tissue evidence="2">Seedling</tissue>
    </source>
</reference>
<sequence>MQTASDFHGRQVWEYDPVAGTDEERSKFAGQKYVHADLPAATKIEEEDGDEVPVTEERLRESLRRALGCMAALQAEDGHWPGDYSGVMYLMPFWIFALHITGTVDAVLSKEHRREICRHIYNHQVIGVYDWRGNNPVVPELWLVPRFLPIHPGRFWCFTRIMYMSIAFLYGKKFVGPITPTILALRDELYSSAYVHIDWSKARNSCAKVCHRSSLTLNYYFIAINY</sequence>
<dbReference type="InParanoid" id="A0A1D6KEK3"/>
<gene>
    <name evidence="2" type="ORF">ZEAMMB73_Zm00001d030818</name>
</gene>
<accession>A0A1D6KEK3</accession>
<dbReference type="InterPro" id="IPR018333">
    <property type="entry name" value="Squalene_cyclase"/>
</dbReference>
<dbReference type="InterPro" id="IPR032697">
    <property type="entry name" value="SQ_cyclase_N"/>
</dbReference>
<protein>
    <submittedName>
        <fullName evidence="2">Camelliol C synthase</fullName>
    </submittedName>
</protein>
<dbReference type="EMBL" id="CM007647">
    <property type="protein sequence ID" value="ONM01575.1"/>
    <property type="molecule type" value="Genomic_DNA"/>
</dbReference>
<dbReference type="Gene3D" id="1.50.10.20">
    <property type="match status" value="2"/>
</dbReference>
<dbReference type="AlphaFoldDB" id="A0A1D6KEK3"/>
<evidence type="ECO:0000259" key="1">
    <source>
        <dbReference type="Pfam" id="PF13249"/>
    </source>
</evidence>
<dbReference type="OMA" id="YMAMAYL"/>
<proteinExistence type="predicted"/>
<dbReference type="GO" id="GO:0016104">
    <property type="term" value="P:triterpenoid biosynthetic process"/>
    <property type="evidence" value="ECO:0007669"/>
    <property type="project" value="InterPro"/>
</dbReference>
<dbReference type="GO" id="GO:0016866">
    <property type="term" value="F:intramolecular transferase activity"/>
    <property type="evidence" value="ECO:0007669"/>
    <property type="project" value="InterPro"/>
</dbReference>
<organism evidence="2">
    <name type="scientific">Zea mays</name>
    <name type="common">Maize</name>
    <dbReference type="NCBI Taxonomy" id="4577"/>
    <lineage>
        <taxon>Eukaryota</taxon>
        <taxon>Viridiplantae</taxon>
        <taxon>Streptophyta</taxon>
        <taxon>Embryophyta</taxon>
        <taxon>Tracheophyta</taxon>
        <taxon>Spermatophyta</taxon>
        <taxon>Magnoliopsida</taxon>
        <taxon>Liliopsida</taxon>
        <taxon>Poales</taxon>
        <taxon>Poaceae</taxon>
        <taxon>PACMAD clade</taxon>
        <taxon>Panicoideae</taxon>
        <taxon>Andropogonodae</taxon>
        <taxon>Andropogoneae</taxon>
        <taxon>Tripsacinae</taxon>
        <taxon>Zea</taxon>
    </lineage>
</organism>
<dbReference type="Pfam" id="PF13249">
    <property type="entry name" value="SQHop_cyclase_N"/>
    <property type="match status" value="1"/>
</dbReference>
<dbReference type="InterPro" id="IPR008930">
    <property type="entry name" value="Terpenoid_cyclase/PrenylTrfase"/>
</dbReference>
<dbReference type="PANTHER" id="PTHR11764">
    <property type="entry name" value="TERPENE CYCLASE/MUTASE FAMILY MEMBER"/>
    <property type="match status" value="1"/>
</dbReference>
<evidence type="ECO:0000313" key="2">
    <source>
        <dbReference type="EMBL" id="ONM01575.1"/>
    </source>
</evidence>